<protein>
    <submittedName>
        <fullName evidence="1">Uncharacterized protein</fullName>
    </submittedName>
</protein>
<proteinExistence type="predicted"/>
<name>A0AAE0G935_9CHLO</name>
<accession>A0AAE0G935</accession>
<evidence type="ECO:0000313" key="2">
    <source>
        <dbReference type="Proteomes" id="UP001190700"/>
    </source>
</evidence>
<reference evidence="1 2" key="1">
    <citation type="journal article" date="2015" name="Genome Biol. Evol.">
        <title>Comparative Genomics of a Bacterivorous Green Alga Reveals Evolutionary Causalities and Consequences of Phago-Mixotrophic Mode of Nutrition.</title>
        <authorList>
            <person name="Burns J.A."/>
            <person name="Paasch A."/>
            <person name="Narechania A."/>
            <person name="Kim E."/>
        </authorList>
    </citation>
    <scope>NUCLEOTIDE SEQUENCE [LARGE SCALE GENOMIC DNA]</scope>
    <source>
        <strain evidence="1 2">PLY_AMNH</strain>
    </source>
</reference>
<comment type="caution">
    <text evidence="1">The sequence shown here is derived from an EMBL/GenBank/DDBJ whole genome shotgun (WGS) entry which is preliminary data.</text>
</comment>
<dbReference type="EMBL" id="LGRX02008327">
    <property type="protein sequence ID" value="KAK3273672.1"/>
    <property type="molecule type" value="Genomic_DNA"/>
</dbReference>
<gene>
    <name evidence="1" type="ORF">CYMTET_18099</name>
</gene>
<organism evidence="1 2">
    <name type="scientific">Cymbomonas tetramitiformis</name>
    <dbReference type="NCBI Taxonomy" id="36881"/>
    <lineage>
        <taxon>Eukaryota</taxon>
        <taxon>Viridiplantae</taxon>
        <taxon>Chlorophyta</taxon>
        <taxon>Pyramimonadophyceae</taxon>
        <taxon>Pyramimonadales</taxon>
        <taxon>Pyramimonadaceae</taxon>
        <taxon>Cymbomonas</taxon>
    </lineage>
</organism>
<keyword evidence="2" id="KW-1185">Reference proteome</keyword>
<sequence length="221" mass="24633">MRAVSHGPLIAVSPHTVGGEQRCSSPRAKFPWRDARPPREILALRSSSNGAIRRKRGRSDFSVVTAMDFQTSFRRGPRVPPSKDRLDVHVSSCMWQFGVDNHVLRAAQTYLLLAASADEELWVQQVELDKTLKTLLRLLCVRAPQLLTATWLLPVARLAAFIPQEEWERPLGEWEAPPVEDGGAAAMRSLQAHLVERFPAPRSLEVALSFSDAPVRLPSSD</sequence>
<dbReference type="AlphaFoldDB" id="A0AAE0G935"/>
<dbReference type="Proteomes" id="UP001190700">
    <property type="component" value="Unassembled WGS sequence"/>
</dbReference>
<evidence type="ECO:0000313" key="1">
    <source>
        <dbReference type="EMBL" id="KAK3273672.1"/>
    </source>
</evidence>